<feature type="region of interest" description="Disordered" evidence="16">
    <location>
        <begin position="1"/>
        <end position="101"/>
    </location>
</feature>
<feature type="compositionally biased region" description="Low complexity" evidence="16">
    <location>
        <begin position="698"/>
        <end position="720"/>
    </location>
</feature>
<dbReference type="Pfam" id="PF00682">
    <property type="entry name" value="HMGL-like"/>
    <property type="match status" value="1"/>
</dbReference>
<dbReference type="CDD" id="cd07948">
    <property type="entry name" value="DRE_TIM_HCS"/>
    <property type="match status" value="1"/>
</dbReference>
<name>A0A8H5GLB1_9AGAR</name>
<evidence type="ECO:0000256" key="16">
    <source>
        <dbReference type="SAM" id="MobiDB-lite"/>
    </source>
</evidence>
<dbReference type="GO" id="GO:0019878">
    <property type="term" value="P:lysine biosynthetic process via aminoadipic acid"/>
    <property type="evidence" value="ECO:0007669"/>
    <property type="project" value="UniProtKB-UniPathway"/>
</dbReference>
<dbReference type="SUPFAM" id="SSF51569">
    <property type="entry name" value="Aldolase"/>
    <property type="match status" value="1"/>
</dbReference>
<evidence type="ECO:0000259" key="18">
    <source>
        <dbReference type="PROSITE" id="PS50110"/>
    </source>
</evidence>
<dbReference type="Gene3D" id="1.10.287.130">
    <property type="match status" value="1"/>
</dbReference>
<feature type="region of interest" description="Disordered" evidence="16">
    <location>
        <begin position="199"/>
        <end position="304"/>
    </location>
</feature>
<dbReference type="SUPFAM" id="SSF55874">
    <property type="entry name" value="ATPase domain of HSP90 chaperone/DNA topoisomerase II/histidine kinase"/>
    <property type="match status" value="1"/>
</dbReference>
<dbReference type="Gene3D" id="3.20.20.70">
    <property type="entry name" value="Aldolase class I"/>
    <property type="match status" value="1"/>
</dbReference>
<feature type="compositionally biased region" description="Polar residues" evidence="16">
    <location>
        <begin position="379"/>
        <end position="390"/>
    </location>
</feature>
<dbReference type="CDD" id="cd17546">
    <property type="entry name" value="REC_hyHK_CKI1_RcsC-like"/>
    <property type="match status" value="1"/>
</dbReference>
<evidence type="ECO:0000259" key="17">
    <source>
        <dbReference type="PROSITE" id="PS50109"/>
    </source>
</evidence>
<feature type="region of interest" description="Disordered" evidence="16">
    <location>
        <begin position="618"/>
        <end position="642"/>
    </location>
</feature>
<dbReference type="InterPro" id="IPR029016">
    <property type="entry name" value="GAF-like_dom_sf"/>
</dbReference>
<dbReference type="GO" id="GO:0005739">
    <property type="term" value="C:mitochondrion"/>
    <property type="evidence" value="ECO:0007669"/>
    <property type="project" value="TreeGrafter"/>
</dbReference>
<dbReference type="Proteomes" id="UP000559256">
    <property type="component" value="Unassembled WGS sequence"/>
</dbReference>
<evidence type="ECO:0000256" key="11">
    <source>
        <dbReference type="ARBA" id="ARBA00022842"/>
    </source>
</evidence>
<keyword evidence="12" id="KW-0457">Lysine biosynthesis</keyword>
<dbReference type="PANTHER" id="PTHR10277:SF48">
    <property type="entry name" value="HOMOCITRATE SYNTHASE, CYTOSOLIC ISOZYME-RELATED"/>
    <property type="match status" value="1"/>
</dbReference>
<dbReference type="Pfam" id="PF22617">
    <property type="entry name" value="HCS_D2"/>
    <property type="match status" value="1"/>
</dbReference>
<dbReference type="NCBIfam" id="TIGR02146">
    <property type="entry name" value="LysS_fung_arch"/>
    <property type="match status" value="1"/>
</dbReference>
<feature type="region of interest" description="Disordered" evidence="16">
    <location>
        <begin position="350"/>
        <end position="436"/>
    </location>
</feature>
<comment type="cofactor">
    <cofactor evidence="1">
        <name>Mn(2+)</name>
        <dbReference type="ChEBI" id="CHEBI:29035"/>
    </cofactor>
</comment>
<dbReference type="InterPro" id="IPR036097">
    <property type="entry name" value="HisK_dim/P_sf"/>
</dbReference>
<keyword evidence="6 15" id="KW-0597">Phosphoprotein</keyword>
<dbReference type="InterPro" id="IPR003661">
    <property type="entry name" value="HisK_dim/P_dom"/>
</dbReference>
<keyword evidence="7" id="KW-0028">Amino-acid biosynthesis</keyword>
<dbReference type="FunFam" id="1.10.287.130:FF:000023">
    <property type="entry name" value="Sensor histidine kinase/response regulator, putative"/>
    <property type="match status" value="1"/>
</dbReference>
<evidence type="ECO:0000256" key="12">
    <source>
        <dbReference type="ARBA" id="ARBA00023154"/>
    </source>
</evidence>
<keyword evidence="10" id="KW-0418">Kinase</keyword>
<dbReference type="InterPro" id="IPR036890">
    <property type="entry name" value="HATPase_C_sf"/>
</dbReference>
<evidence type="ECO:0000256" key="2">
    <source>
        <dbReference type="ARBA" id="ARBA00001946"/>
    </source>
</evidence>
<dbReference type="SUPFAM" id="SSF47384">
    <property type="entry name" value="Homodimeric domain of signal transducing histidine kinase"/>
    <property type="match status" value="1"/>
</dbReference>
<dbReference type="GO" id="GO:0046872">
    <property type="term" value="F:metal ion binding"/>
    <property type="evidence" value="ECO:0007669"/>
    <property type="project" value="UniProtKB-KW"/>
</dbReference>
<evidence type="ECO:0000313" key="20">
    <source>
        <dbReference type="EMBL" id="KAF5367128.1"/>
    </source>
</evidence>
<dbReference type="UniPathway" id="UPA00033">
    <property type="reaction ID" value="UER00028"/>
</dbReference>
<feature type="compositionally biased region" description="Polar residues" evidence="16">
    <location>
        <begin position="618"/>
        <end position="632"/>
    </location>
</feature>
<feature type="region of interest" description="Disordered" evidence="16">
    <location>
        <begin position="1131"/>
        <end position="1155"/>
    </location>
</feature>
<dbReference type="PROSITE" id="PS00815">
    <property type="entry name" value="AIPM_HOMOCIT_SYNTH_1"/>
    <property type="match status" value="1"/>
</dbReference>
<dbReference type="SUPFAM" id="SSF52172">
    <property type="entry name" value="CheY-like"/>
    <property type="match status" value="1"/>
</dbReference>
<protein>
    <recommendedName>
        <fullName evidence="5">homocitrate synthase</fullName>
        <ecNumber evidence="5">2.3.3.14</ecNumber>
    </recommendedName>
</protein>
<evidence type="ECO:0000256" key="6">
    <source>
        <dbReference type="ARBA" id="ARBA00022553"/>
    </source>
</evidence>
<dbReference type="SMART" id="SM00448">
    <property type="entry name" value="REC"/>
    <property type="match status" value="1"/>
</dbReference>
<evidence type="ECO:0000256" key="10">
    <source>
        <dbReference type="ARBA" id="ARBA00022777"/>
    </source>
</evidence>
<comment type="caution">
    <text evidence="20">The sequence shown here is derived from an EMBL/GenBank/DDBJ whole genome shotgun (WGS) entry which is preliminary data.</text>
</comment>
<keyword evidence="8" id="KW-0808">Transferase</keyword>
<comment type="pathway">
    <text evidence="3">Amino-acid biosynthesis; L-lysine biosynthesis via AAA pathway; L-alpha-aminoadipate from 2-oxoglutarate: step 1/5.</text>
</comment>
<evidence type="ECO:0000256" key="14">
    <source>
        <dbReference type="ARBA" id="ARBA00048363"/>
    </source>
</evidence>
<keyword evidence="11" id="KW-0460">Magnesium</keyword>
<dbReference type="InterPro" id="IPR013785">
    <property type="entry name" value="Aldolase_TIM"/>
</dbReference>
<organism evidence="20 21">
    <name type="scientific">Tetrapyrgos nigripes</name>
    <dbReference type="NCBI Taxonomy" id="182062"/>
    <lineage>
        <taxon>Eukaryota</taxon>
        <taxon>Fungi</taxon>
        <taxon>Dikarya</taxon>
        <taxon>Basidiomycota</taxon>
        <taxon>Agaricomycotina</taxon>
        <taxon>Agaricomycetes</taxon>
        <taxon>Agaricomycetidae</taxon>
        <taxon>Agaricales</taxon>
        <taxon>Marasmiineae</taxon>
        <taxon>Marasmiaceae</taxon>
        <taxon>Tetrapyrgos</taxon>
    </lineage>
</organism>
<dbReference type="Gene3D" id="1.10.238.260">
    <property type="match status" value="1"/>
</dbReference>
<feature type="region of interest" description="Disordered" evidence="16">
    <location>
        <begin position="790"/>
        <end position="872"/>
    </location>
</feature>
<dbReference type="InterPro" id="IPR002034">
    <property type="entry name" value="AIPM/Hcit_synth_CS"/>
</dbReference>
<evidence type="ECO:0000256" key="1">
    <source>
        <dbReference type="ARBA" id="ARBA00001936"/>
    </source>
</evidence>
<dbReference type="PRINTS" id="PR00344">
    <property type="entry name" value="BCTRLSENSOR"/>
</dbReference>
<dbReference type="PROSITE" id="PS50109">
    <property type="entry name" value="HIS_KIN"/>
    <property type="match status" value="1"/>
</dbReference>
<feature type="region of interest" description="Disordered" evidence="16">
    <location>
        <begin position="665"/>
        <end position="724"/>
    </location>
</feature>
<dbReference type="Pfam" id="PF00072">
    <property type="entry name" value="Response_reg"/>
    <property type="match status" value="1"/>
</dbReference>
<evidence type="ECO:0000256" key="9">
    <source>
        <dbReference type="ARBA" id="ARBA00022723"/>
    </source>
</evidence>
<dbReference type="Pfam" id="PF00512">
    <property type="entry name" value="HisKA"/>
    <property type="match status" value="1"/>
</dbReference>
<dbReference type="InterPro" id="IPR048253">
    <property type="entry name" value="DRE_TIM_HCS_fun_bact"/>
</dbReference>
<dbReference type="GO" id="GO:0000155">
    <property type="term" value="F:phosphorelay sensor kinase activity"/>
    <property type="evidence" value="ECO:0007669"/>
    <property type="project" value="InterPro"/>
</dbReference>
<dbReference type="SUPFAM" id="SSF55781">
    <property type="entry name" value="GAF domain-like"/>
    <property type="match status" value="1"/>
</dbReference>
<dbReference type="Pfam" id="PF02518">
    <property type="entry name" value="HATPase_c"/>
    <property type="match status" value="1"/>
</dbReference>
<dbReference type="InterPro" id="IPR050073">
    <property type="entry name" value="2-IPM_HCS-like"/>
</dbReference>
<dbReference type="InterPro" id="IPR005467">
    <property type="entry name" value="His_kinase_dom"/>
</dbReference>
<evidence type="ECO:0000256" key="8">
    <source>
        <dbReference type="ARBA" id="ARBA00022679"/>
    </source>
</evidence>
<dbReference type="Gene3D" id="3.40.50.2300">
    <property type="match status" value="1"/>
</dbReference>
<evidence type="ECO:0000313" key="21">
    <source>
        <dbReference type="Proteomes" id="UP000559256"/>
    </source>
</evidence>
<dbReference type="Pfam" id="PF01590">
    <property type="entry name" value="GAF"/>
    <property type="match status" value="1"/>
</dbReference>
<dbReference type="CDD" id="cd00082">
    <property type="entry name" value="HisKA"/>
    <property type="match status" value="1"/>
</dbReference>
<evidence type="ECO:0000259" key="19">
    <source>
        <dbReference type="PROSITE" id="PS50991"/>
    </source>
</evidence>
<feature type="domain" description="Histidine kinase" evidence="17">
    <location>
        <begin position="1321"/>
        <end position="1577"/>
    </location>
</feature>
<dbReference type="InterPro" id="IPR004358">
    <property type="entry name" value="Sig_transdc_His_kin-like_C"/>
</dbReference>
<dbReference type="FunFam" id="1.10.238.260:FF:000002">
    <property type="entry name" value="Homocitrate synthase, mitochondrial"/>
    <property type="match status" value="1"/>
</dbReference>
<dbReference type="SMART" id="SM00387">
    <property type="entry name" value="HATPase_c"/>
    <property type="match status" value="1"/>
</dbReference>
<keyword evidence="21" id="KW-1185">Reference proteome</keyword>
<comment type="cofactor">
    <cofactor evidence="2">
        <name>Mg(2+)</name>
        <dbReference type="ChEBI" id="CHEBI:18420"/>
    </cofactor>
</comment>
<dbReference type="InterPro" id="IPR003594">
    <property type="entry name" value="HATPase_dom"/>
</dbReference>
<keyword evidence="13" id="KW-0464">Manganese</keyword>
<dbReference type="OrthoDB" id="21225at2759"/>
<proteinExistence type="inferred from homology"/>
<feature type="domain" description="Pyruvate carboxyltransferase" evidence="19">
    <location>
        <begin position="2039"/>
        <end position="2308"/>
    </location>
</feature>
<feature type="compositionally biased region" description="Low complexity" evidence="16">
    <location>
        <begin position="395"/>
        <end position="425"/>
    </location>
</feature>
<dbReference type="FunFam" id="3.20.20.70:FF:000032">
    <property type="entry name" value="Homocitrate synthase, mitochondrial"/>
    <property type="match status" value="1"/>
</dbReference>
<comment type="similarity">
    <text evidence="4">Belongs to the alpha-IPM synthase/homocitrate synthase family. Homocitrate synthase LYS20/LYS21 subfamily.</text>
</comment>
<sequence length="2452" mass="266860">MTSTAPSDAFSSSLTMLMPQKRARKSPRPSTAPAKEDVILLPSLQVQKRLYSSSSQPPSPAMQTLTEDEGSDQSVSRPHSMPPTPLADPVPTSDGHINDSTSIHTTSFVSEALLLQPSAGSGTLLQSTTISSAQPRYKYSNFSYDWGTFISAYSSGRWDPHRTPNPPTNGLGTSAYGFGAWVASENRPKNLDMQTSALRSAQEVELDGVEHDSEMDSSRGTFSGNSNQTQENTSHSHPHPNPLPKPIGSHRFRNSFSASTTLPSTFSSSPTSSPLRQVNQVQSHPLGTSFSADSSAVNGHGVGKPQRAKADLFLPLPQRLPLTSSSLSSSGQPLVSPSPVTAALQTHALYPNTPQPQPSHGSSQEARSGKMTPPHIPVHSSTAPAPSNGTAKLPAMSSSKLSHAISASRANSSTSSQSHSSLPSSHIPRLQDLPNGPTINAAALRLAGSNVNISPLALPSPEHELTDPMRAVCVPVPGTVPSEEADSEAALPSLDEGSLSDGILSEVTSGSGMTTPGGRDPLCLHSRNTSSELRKLVGDKDKDIWEGTDSTVTTPGGSNRKSRISVQLRKFWEGTTDVDEPSGSTQTSYTAHVRTVLSDNSSGNMVVGKLAATSTDTLRGNISTSSNPPTHTEAQKNVAEDDYFTRGREFSAAAFRDATIFAPQVVPPTPEADSKPLTQHGDPANELSPLDSDTRHLSTSPTSVTPVSDTDSTASTSNSSIVTLSNAPPLLSSYSFPYPYNHGHVLMHPTGAMTVPVPPAAPTSLEEHRELDASITSLPRRVGLTRQISAPLPVGSGSRASSDGKMGTGIGMPPQLLPSVDDVEKAAVEPGDSVPQDIKSGTTTNVEHSTRRRSDDSNLKHGEHEAQETSHCEPNATTSVVTTSMSLSSTGSSAMRAAKEEQMFQEAGYLIPPNPPDELERRRALYKFNIWNTGSDINFDRIAHLAKLVFNTKGVFISLLDGNEQWFKSEWGLKMTSNVRMHSFCAHAILQRDDEPMVILDTLDDWRFAKNPNVTEAPHLRFYAGAPLRTQDGYNIGSLAVIDDAPREEFTPRHRHTLKEFAAIAMREMELWRDKRFDEVADNATYRYNSEYGIGFKVRYDGFVDFCVIPADGRLQMEQFSRECLEIDMEEQSDPLSRNSSNSSPEPKDEVGQSGGLLMTSSMDKVYDRAAKLVQRTLDVEGVIVMDVSHCEVLESMSGEGSVSVVMHHGDPDTHETSTKSLTSEEYAMLNAFFTRYPDGKISEGIVPPSFRQFLPTRIQYALTVPIFNIDKRPFALLCAYNVSDHTKRFLEGHELSYLRAIVLKRRMILADKAKSLFISNISHELRTPLHGILAAAELLGDTDLDHSQTSFLQTVQACGTSLVETVNHVLDFTKLSGNSKAGGVENVIVPTKVNLMQLVEEAVDGCWIGHRARTVLMDDTGIGSVYSPPKEDNSASRKHVETVIDIGHRKEGWYLRCERGGIRRVLMNVFGNSLKFTSDGFVHVMLRQLPPSYGDPPNKVKIELAVLDTGKGISQNFLKNQLFHPFSQENPLQTGTGLGLAIVNSIVTSESVGGKVDVWSEEGAGTEIKITFFAELPGEAEETDSTEGLKSSNPRYTVSLIGFDSSHRGVQLLRSVLRRYLVDRWGFEIRPPERGYGDIIILNEDIAPLIAATERRDSSRPFIILSSTRGSLELMSAASEHELIGGFCRFVYKPGGPSRVWAALSLCLQSIKIRSQSSSPHGQYSEVQQREVNRQMSLMNGLVAPVIPSRRNSEEKPAFPLLRPHIGPRANTVHPTSASSSWRMNGVPEKDENQDTPDPDTLQPTITVGSGGTLLKSSVGALQPKEHKIKILVVEDNTILRNLLAKWLRSKGYDFRDAVDGQDGVNVYSREGPFDVVLLDLSMPVLDGIGATTEIRKLETTLFGYKASGNRQSKILALTGMSSLEDKRKAFEAGVDGYLVKPVAFKTLDEMFHKLGTLTISPTSLQKDSFKMCPHENGDSLPSDPSQMVEVPLTNGANDTGKRGTSRSSNAYVASVEAQRRNPYAPRASDFLSNISNFNIIESTLREGEQFANAFFDTKTKIAIAKALDAFGVEYIELTSPAASEQSRADCEAICKLGLKSKILTHIRCHMDDARIAVETGVDGVDVVIGTSSFLREFSHGKDMAYITKTAIEVIEFVKSKGIEVRFSSEDSFRSDLVDLLSIYQTVDKIGVNRVGIADTVGCANPRQVYELVRTLRGVVTCDIEIHLHNDTGMGENYLESYRVQLKLFLAIANAYTALEAGATHIDTSVLGIGERVGITPLGGLVACLYAANPEYVKSKYNLSMLREIENLVAEAVEINVPFNNPITGYCAFTHKAGIHAKAILNNPSTYEILKPEDFGLTRYVSIGHRLTGWNAVKSRVEQLGLKLTDDEIKDATAKIKELADVRTQSMDDVDSLLRIYHSGIQSGELAVGQKEALDRLLQQHKEATAA</sequence>
<accession>A0A8H5GLB1</accession>
<feature type="compositionally biased region" description="Polar residues" evidence="16">
    <location>
        <begin position="1"/>
        <end position="15"/>
    </location>
</feature>
<dbReference type="EC" id="2.3.3.14" evidence="5"/>
<feature type="modified residue" description="4-aspartylphosphate" evidence="15">
    <location>
        <position position="1881"/>
    </location>
</feature>
<evidence type="ECO:0000256" key="7">
    <source>
        <dbReference type="ARBA" id="ARBA00022605"/>
    </source>
</evidence>
<dbReference type="PROSITE" id="PS50110">
    <property type="entry name" value="RESPONSE_REGULATORY"/>
    <property type="match status" value="1"/>
</dbReference>
<evidence type="ECO:0000256" key="5">
    <source>
        <dbReference type="ARBA" id="ARBA00012974"/>
    </source>
</evidence>
<feature type="compositionally biased region" description="Polar residues" evidence="16">
    <location>
        <begin position="218"/>
        <end position="235"/>
    </location>
</feature>
<gene>
    <name evidence="20" type="ORF">D9758_003997</name>
</gene>
<dbReference type="SMART" id="SM00388">
    <property type="entry name" value="HisKA"/>
    <property type="match status" value="1"/>
</dbReference>
<dbReference type="PANTHER" id="PTHR10277">
    <property type="entry name" value="HOMOCITRATE SYNTHASE-RELATED"/>
    <property type="match status" value="1"/>
</dbReference>
<dbReference type="InterPro" id="IPR054691">
    <property type="entry name" value="LeuA/HCS_post-cat"/>
</dbReference>
<dbReference type="HAMAP" id="MF_02222">
    <property type="entry name" value="Homocitr_synth_fung_arch"/>
    <property type="match status" value="1"/>
</dbReference>
<dbReference type="Gene3D" id="3.30.450.40">
    <property type="match status" value="1"/>
</dbReference>
<dbReference type="InterPro" id="IPR003018">
    <property type="entry name" value="GAF"/>
</dbReference>
<dbReference type="InterPro" id="IPR001789">
    <property type="entry name" value="Sig_transdc_resp-reg_receiver"/>
</dbReference>
<feature type="region of interest" description="Disordered" evidence="16">
    <location>
        <begin position="1761"/>
        <end position="1803"/>
    </location>
</feature>
<evidence type="ECO:0000256" key="4">
    <source>
        <dbReference type="ARBA" id="ARBA00006361"/>
    </source>
</evidence>
<evidence type="ECO:0000256" key="13">
    <source>
        <dbReference type="ARBA" id="ARBA00023211"/>
    </source>
</evidence>
<dbReference type="InterPro" id="IPR011872">
    <property type="entry name" value="Homocitrate_synth"/>
</dbReference>
<evidence type="ECO:0000256" key="15">
    <source>
        <dbReference type="PROSITE-ProRule" id="PRU00169"/>
    </source>
</evidence>
<dbReference type="Gene3D" id="3.30.565.10">
    <property type="entry name" value="Histidine kinase-like ATPase, C-terminal domain"/>
    <property type="match status" value="1"/>
</dbReference>
<evidence type="ECO:0000256" key="3">
    <source>
        <dbReference type="ARBA" id="ARBA00004755"/>
    </source>
</evidence>
<feature type="domain" description="Response regulatory" evidence="18">
    <location>
        <begin position="1831"/>
        <end position="1957"/>
    </location>
</feature>
<feature type="compositionally biased region" description="Basic and acidic residues" evidence="16">
    <location>
        <begin position="208"/>
        <end position="217"/>
    </location>
</feature>
<feature type="compositionally biased region" description="Basic and acidic residues" evidence="16">
    <location>
        <begin position="848"/>
        <end position="871"/>
    </location>
</feature>
<feature type="compositionally biased region" description="Polar residues" evidence="16">
    <location>
        <begin position="1774"/>
        <end position="1784"/>
    </location>
</feature>
<dbReference type="InterPro" id="IPR011006">
    <property type="entry name" value="CheY-like_superfamily"/>
</dbReference>
<comment type="catalytic activity">
    <reaction evidence="14">
        <text>acetyl-CoA + 2-oxoglutarate + H2O = (2R)-homocitrate + CoA + H(+)</text>
        <dbReference type="Rhea" id="RHEA:12929"/>
        <dbReference type="ChEBI" id="CHEBI:15377"/>
        <dbReference type="ChEBI" id="CHEBI:15378"/>
        <dbReference type="ChEBI" id="CHEBI:16810"/>
        <dbReference type="ChEBI" id="CHEBI:57287"/>
        <dbReference type="ChEBI" id="CHEBI:57288"/>
        <dbReference type="ChEBI" id="CHEBI:58884"/>
        <dbReference type="EC" id="2.3.3.14"/>
    </reaction>
    <physiologicalReaction direction="left-to-right" evidence="14">
        <dbReference type="Rhea" id="RHEA:12930"/>
    </physiologicalReaction>
</comment>
<dbReference type="GO" id="GO:0004410">
    <property type="term" value="F:homocitrate synthase activity"/>
    <property type="evidence" value="ECO:0007669"/>
    <property type="project" value="UniProtKB-EC"/>
</dbReference>
<feature type="compositionally biased region" description="Low complexity" evidence="16">
    <location>
        <begin position="255"/>
        <end position="275"/>
    </location>
</feature>
<keyword evidence="9" id="KW-0479">Metal-binding</keyword>
<reference evidence="20 21" key="1">
    <citation type="journal article" date="2020" name="ISME J.">
        <title>Uncovering the hidden diversity of litter-decomposition mechanisms in mushroom-forming fungi.</title>
        <authorList>
            <person name="Floudas D."/>
            <person name="Bentzer J."/>
            <person name="Ahren D."/>
            <person name="Johansson T."/>
            <person name="Persson P."/>
            <person name="Tunlid A."/>
        </authorList>
    </citation>
    <scope>NUCLEOTIDE SEQUENCE [LARGE SCALE GENOMIC DNA]</scope>
    <source>
        <strain evidence="20 21">CBS 291.85</strain>
    </source>
</reference>
<dbReference type="InterPro" id="IPR000891">
    <property type="entry name" value="PYR_CT"/>
</dbReference>
<feature type="compositionally biased region" description="Polar residues" evidence="16">
    <location>
        <begin position="276"/>
        <end position="297"/>
    </location>
</feature>
<dbReference type="EMBL" id="JAACJM010000020">
    <property type="protein sequence ID" value="KAF5367128.1"/>
    <property type="molecule type" value="Genomic_DNA"/>
</dbReference>
<dbReference type="PROSITE" id="PS50991">
    <property type="entry name" value="PYR_CT"/>
    <property type="match status" value="1"/>
</dbReference>